<dbReference type="EMBL" id="JAGJCF010000015">
    <property type="protein sequence ID" value="MBP0617344.1"/>
    <property type="molecule type" value="Genomic_DNA"/>
</dbReference>
<sequence length="73" mass="8272">MTKAPSDKAKSSREARLQKALRANLMRRKVQLRARRDAATDTLESDMSNERQGEPAETAEREEPPGQFAESDR</sequence>
<gene>
    <name evidence="2" type="ORF">J6595_17290</name>
</gene>
<reference evidence="2 3" key="1">
    <citation type="submission" date="2021-04" db="EMBL/GenBank/DDBJ databases">
        <title>Whole genome sequence of Jiella sp. KSK16Y-1.</title>
        <authorList>
            <person name="Tuo L."/>
        </authorList>
    </citation>
    <scope>NUCLEOTIDE SEQUENCE [LARGE SCALE GENOMIC DNA]</scope>
    <source>
        <strain evidence="2 3">KSK16Y-1</strain>
    </source>
</reference>
<evidence type="ECO:0008006" key="4">
    <source>
        <dbReference type="Google" id="ProtNLM"/>
    </source>
</evidence>
<evidence type="ECO:0000256" key="1">
    <source>
        <dbReference type="SAM" id="MobiDB-lite"/>
    </source>
</evidence>
<accession>A0ABS4BMD6</accession>
<name>A0ABS4BMD6_9HYPH</name>
<dbReference type="Proteomes" id="UP000678276">
    <property type="component" value="Unassembled WGS sequence"/>
</dbReference>
<feature type="region of interest" description="Disordered" evidence="1">
    <location>
        <begin position="22"/>
        <end position="73"/>
    </location>
</feature>
<evidence type="ECO:0000313" key="3">
    <source>
        <dbReference type="Proteomes" id="UP000678276"/>
    </source>
</evidence>
<evidence type="ECO:0000313" key="2">
    <source>
        <dbReference type="EMBL" id="MBP0617344.1"/>
    </source>
</evidence>
<proteinExistence type="predicted"/>
<organism evidence="2 3">
    <name type="scientific">Jiella mangrovi</name>
    <dbReference type="NCBI Taxonomy" id="2821407"/>
    <lineage>
        <taxon>Bacteria</taxon>
        <taxon>Pseudomonadati</taxon>
        <taxon>Pseudomonadota</taxon>
        <taxon>Alphaproteobacteria</taxon>
        <taxon>Hyphomicrobiales</taxon>
        <taxon>Aurantimonadaceae</taxon>
        <taxon>Jiella</taxon>
    </lineage>
</organism>
<protein>
    <recommendedName>
        <fullName evidence="4">DUF4169 family protein</fullName>
    </recommendedName>
</protein>
<dbReference type="RefSeq" id="WP_209596006.1">
    <property type="nucleotide sequence ID" value="NZ_JAGJCF010000015.1"/>
</dbReference>
<feature type="compositionally biased region" description="Basic and acidic residues" evidence="1">
    <location>
        <begin position="48"/>
        <end position="73"/>
    </location>
</feature>
<comment type="caution">
    <text evidence="2">The sequence shown here is derived from an EMBL/GenBank/DDBJ whole genome shotgun (WGS) entry which is preliminary data.</text>
</comment>
<keyword evidence="3" id="KW-1185">Reference proteome</keyword>